<dbReference type="PANTHER" id="PTHR31422:SF1">
    <property type="entry name" value="GTD-BINDING DOMAIN-CONTAINING PROTEIN"/>
    <property type="match status" value="1"/>
</dbReference>
<organism evidence="6 7">
    <name type="scientific">Lupinus luteus</name>
    <name type="common">European yellow lupine</name>
    <dbReference type="NCBI Taxonomy" id="3873"/>
    <lineage>
        <taxon>Eukaryota</taxon>
        <taxon>Viridiplantae</taxon>
        <taxon>Streptophyta</taxon>
        <taxon>Embryophyta</taxon>
        <taxon>Tracheophyta</taxon>
        <taxon>Spermatophyta</taxon>
        <taxon>Magnoliopsida</taxon>
        <taxon>eudicotyledons</taxon>
        <taxon>Gunneridae</taxon>
        <taxon>Pentapetalae</taxon>
        <taxon>rosids</taxon>
        <taxon>fabids</taxon>
        <taxon>Fabales</taxon>
        <taxon>Fabaceae</taxon>
        <taxon>Papilionoideae</taxon>
        <taxon>50 kb inversion clade</taxon>
        <taxon>genistoids sensu lato</taxon>
        <taxon>core genistoids</taxon>
        <taxon>Genisteae</taxon>
        <taxon>Lupinus</taxon>
    </lineage>
</organism>
<dbReference type="PROSITE" id="PS51775">
    <property type="entry name" value="GTD_BINDING"/>
    <property type="match status" value="1"/>
</dbReference>
<evidence type="ECO:0000313" key="6">
    <source>
        <dbReference type="EMBL" id="CAL0304944.1"/>
    </source>
</evidence>
<dbReference type="InterPro" id="IPR007656">
    <property type="entry name" value="GTD-bd"/>
</dbReference>
<name>A0AAV1W6B7_LUPLU</name>
<protein>
    <recommendedName>
        <fullName evidence="5">GTD-binding domain-containing protein</fullName>
    </recommendedName>
</protein>
<evidence type="ECO:0000256" key="1">
    <source>
        <dbReference type="ARBA" id="ARBA00004370"/>
    </source>
</evidence>
<sequence length="464" mass="52693">MAETSTFSAITRTQSDVAAMKDMLNAQQQLLQKLCIELDKEREASASATSEALDMIMRLQGEKAAVKMEASHYKRMAEEKIGHVEATLEFFEELMYKKEMEIASLEFQIQAYKHKLLSLGCDLNASEFEFSDDLLLNGSDQQNGENGSVRRQHSLPPLPFKNSLLAARNEERSTSPVSNTVSDVISRIVDECMYKEVSPSPTSLDLTQKSVEFAYGTHDSYLEQIKKLDEKVKVISDCTEEEKSASLCDRRGRSCSIFSQAKTKIPCTNSDKVIDGEGIQDRKETIEPPSSPNVHDVFEVSDASEKHKLGKHGRERLGKLYSEAENRLTKPDSVPERMAAAHVKHDAETRKGMLRVHSEIKMPSPSDIMTITGQKKHGMRVESDAQAEFQKLHRRIEQLERERIRRREIIHEGDGQVQLRLLRDIQSQLTLIQSDTRIWKTRKSTPMDDVPLGSLQEAMLHFWL</sequence>
<feature type="domain" description="GTD-binding" evidence="5">
    <location>
        <begin position="15"/>
        <end position="113"/>
    </location>
</feature>
<evidence type="ECO:0000313" key="7">
    <source>
        <dbReference type="Proteomes" id="UP001497480"/>
    </source>
</evidence>
<accession>A0AAV1W6B7</accession>
<keyword evidence="4" id="KW-0472">Membrane</keyword>
<keyword evidence="2" id="KW-0812">Transmembrane</keyword>
<dbReference type="AlphaFoldDB" id="A0AAV1W6B7"/>
<keyword evidence="7" id="KW-1185">Reference proteome</keyword>
<evidence type="ECO:0000256" key="4">
    <source>
        <dbReference type="ARBA" id="ARBA00023136"/>
    </source>
</evidence>
<evidence type="ECO:0000256" key="3">
    <source>
        <dbReference type="ARBA" id="ARBA00022989"/>
    </source>
</evidence>
<evidence type="ECO:0000259" key="5">
    <source>
        <dbReference type="PROSITE" id="PS51775"/>
    </source>
</evidence>
<comment type="subcellular location">
    <subcellularLocation>
        <location evidence="1">Membrane</location>
    </subcellularLocation>
</comment>
<dbReference type="Proteomes" id="UP001497480">
    <property type="component" value="Unassembled WGS sequence"/>
</dbReference>
<proteinExistence type="predicted"/>
<keyword evidence="3" id="KW-1133">Transmembrane helix</keyword>
<comment type="caution">
    <text evidence="6">The sequence shown here is derived from an EMBL/GenBank/DDBJ whole genome shotgun (WGS) entry which is preliminary data.</text>
</comment>
<dbReference type="GO" id="GO:0080115">
    <property type="term" value="F:myosin XI tail binding"/>
    <property type="evidence" value="ECO:0007669"/>
    <property type="project" value="UniProtKB-ARBA"/>
</dbReference>
<dbReference type="PANTHER" id="PTHR31422">
    <property type="entry name" value="BNAANNG28530D PROTEIN"/>
    <property type="match status" value="1"/>
</dbReference>
<gene>
    <name evidence="6" type="ORF">LLUT_LOCUS6004</name>
</gene>
<dbReference type="GO" id="GO:0016020">
    <property type="term" value="C:membrane"/>
    <property type="evidence" value="ECO:0007669"/>
    <property type="project" value="UniProtKB-SubCell"/>
</dbReference>
<reference evidence="6 7" key="1">
    <citation type="submission" date="2024-03" db="EMBL/GenBank/DDBJ databases">
        <authorList>
            <person name="Martinez-Hernandez J."/>
        </authorList>
    </citation>
    <scope>NUCLEOTIDE SEQUENCE [LARGE SCALE GENOMIC DNA]</scope>
</reference>
<dbReference type="Pfam" id="PF04576">
    <property type="entry name" value="Zein-binding"/>
    <property type="match status" value="1"/>
</dbReference>
<evidence type="ECO:0000256" key="2">
    <source>
        <dbReference type="ARBA" id="ARBA00022692"/>
    </source>
</evidence>
<dbReference type="EMBL" id="CAXHTB010000004">
    <property type="protein sequence ID" value="CAL0304944.1"/>
    <property type="molecule type" value="Genomic_DNA"/>
</dbReference>